<dbReference type="PROSITE" id="PS50887">
    <property type="entry name" value="GGDEF"/>
    <property type="match status" value="1"/>
</dbReference>
<dbReference type="SMART" id="SM00267">
    <property type="entry name" value="GGDEF"/>
    <property type="match status" value="1"/>
</dbReference>
<organism evidence="3 4">
    <name type="scientific">Suilimivivens aceti</name>
    <dbReference type="NCBI Taxonomy" id="2981774"/>
    <lineage>
        <taxon>Bacteria</taxon>
        <taxon>Bacillati</taxon>
        <taxon>Bacillota</taxon>
        <taxon>Clostridia</taxon>
        <taxon>Lachnospirales</taxon>
        <taxon>Lachnospiraceae</taxon>
        <taxon>Suilimivivens</taxon>
    </lineage>
</organism>
<dbReference type="InterPro" id="IPR001633">
    <property type="entry name" value="EAL_dom"/>
</dbReference>
<dbReference type="InterPro" id="IPR050706">
    <property type="entry name" value="Cyclic-di-GMP_PDE-like"/>
</dbReference>
<dbReference type="PROSITE" id="PS50883">
    <property type="entry name" value="EAL"/>
    <property type="match status" value="1"/>
</dbReference>
<dbReference type="Proteomes" id="UP001652432">
    <property type="component" value="Unassembled WGS sequence"/>
</dbReference>
<dbReference type="Gene3D" id="3.30.450.20">
    <property type="entry name" value="PAS domain"/>
    <property type="match status" value="1"/>
</dbReference>
<dbReference type="PANTHER" id="PTHR33121:SF79">
    <property type="entry name" value="CYCLIC DI-GMP PHOSPHODIESTERASE PDED-RELATED"/>
    <property type="match status" value="1"/>
</dbReference>
<dbReference type="RefSeq" id="WP_262574677.1">
    <property type="nucleotide sequence ID" value="NZ_JAOQKJ010000006.1"/>
</dbReference>
<dbReference type="Pfam" id="PF08447">
    <property type="entry name" value="PAS_3"/>
    <property type="match status" value="1"/>
</dbReference>
<dbReference type="CDD" id="cd01949">
    <property type="entry name" value="GGDEF"/>
    <property type="match status" value="1"/>
</dbReference>
<accession>A0ABT2T2Z3</accession>
<evidence type="ECO:0000259" key="2">
    <source>
        <dbReference type="PROSITE" id="PS50887"/>
    </source>
</evidence>
<gene>
    <name evidence="3" type="ORF">OCV77_08800</name>
</gene>
<dbReference type="InterPro" id="IPR035919">
    <property type="entry name" value="EAL_sf"/>
</dbReference>
<dbReference type="Gene3D" id="3.20.20.450">
    <property type="entry name" value="EAL domain"/>
    <property type="match status" value="1"/>
</dbReference>
<dbReference type="InterPro" id="IPR035965">
    <property type="entry name" value="PAS-like_dom_sf"/>
</dbReference>
<reference evidence="3 4" key="1">
    <citation type="journal article" date="2021" name="ISME Commun">
        <title>Automated analysis of genomic sequences facilitates high-throughput and comprehensive description of bacteria.</title>
        <authorList>
            <person name="Hitch T.C.A."/>
        </authorList>
    </citation>
    <scope>NUCLEOTIDE SEQUENCE [LARGE SCALE GENOMIC DNA]</scope>
    <source>
        <strain evidence="3 4">Sanger_18</strain>
    </source>
</reference>
<dbReference type="PANTHER" id="PTHR33121">
    <property type="entry name" value="CYCLIC DI-GMP PHOSPHODIESTERASE PDEF"/>
    <property type="match status" value="1"/>
</dbReference>
<evidence type="ECO:0000313" key="4">
    <source>
        <dbReference type="Proteomes" id="UP001652432"/>
    </source>
</evidence>
<sequence length="558" mass="63817">MEDLSNKMSFEEIEHVIDILNPCVDNYLFVLNLKNGHYVISENAVDRFPLPAADFPDYTAAFTKVVYEEDLDLLSQDLTEIVSGKKSFHNLRYRWKDKEGKPVWINCRGNVLVDEEGRPELITGCINEIGKKQQADNVSGLLGETSLRAELSELIKNDKGVFLRIGIDNFKDINENKGMEYGDMILHKTAECIRSIAGSERRIYRLVADEFLIFGQNGTAESAVDLYRAIREGIDELIEKIGYDVFYTISAGILPISAIQDRSSENILKLSEFALAGAKEAGKNTYVIYKEEDYQKFLDKKELIHTMRKSVNQNFEGFEAYFQPIVDIKSQKLVSAETLLRFRTKERMVSPAEFIPLLEESGLIIPVGRFVLHQALKACGQIQKYIPDFRISVNVSYIQVLKSDMLTEILSAISIYKIKRGSLIIELTESGFLECDANFRRFCDGLKRSEIPLALDDFGTGYSNFHYLYNLSPDTIKIDRSFTLKALNNGYEYNLLQHMVEMTHSIDLKLCVEGIETKQELDKISRIEPDYIQGYFFGRPCSFSIFMESYVTEESKEK</sequence>
<dbReference type="Pfam" id="PF00563">
    <property type="entry name" value="EAL"/>
    <property type="match status" value="1"/>
</dbReference>
<dbReference type="EMBL" id="JAOQKJ010000006">
    <property type="protein sequence ID" value="MCU6744593.1"/>
    <property type="molecule type" value="Genomic_DNA"/>
</dbReference>
<evidence type="ECO:0000313" key="3">
    <source>
        <dbReference type="EMBL" id="MCU6744593.1"/>
    </source>
</evidence>
<dbReference type="Pfam" id="PF00990">
    <property type="entry name" value="GGDEF"/>
    <property type="match status" value="1"/>
</dbReference>
<dbReference type="InterPro" id="IPR013655">
    <property type="entry name" value="PAS_fold_3"/>
</dbReference>
<proteinExistence type="predicted"/>
<name>A0ABT2T2Z3_9FIRM</name>
<dbReference type="CDD" id="cd01948">
    <property type="entry name" value="EAL"/>
    <property type="match status" value="1"/>
</dbReference>
<dbReference type="InterPro" id="IPR000160">
    <property type="entry name" value="GGDEF_dom"/>
</dbReference>
<dbReference type="SMART" id="SM00052">
    <property type="entry name" value="EAL"/>
    <property type="match status" value="1"/>
</dbReference>
<feature type="domain" description="GGDEF" evidence="2">
    <location>
        <begin position="158"/>
        <end position="291"/>
    </location>
</feature>
<keyword evidence="4" id="KW-1185">Reference proteome</keyword>
<dbReference type="SUPFAM" id="SSF141868">
    <property type="entry name" value="EAL domain-like"/>
    <property type="match status" value="1"/>
</dbReference>
<comment type="caution">
    <text evidence="3">The sequence shown here is derived from an EMBL/GenBank/DDBJ whole genome shotgun (WGS) entry which is preliminary data.</text>
</comment>
<evidence type="ECO:0000259" key="1">
    <source>
        <dbReference type="PROSITE" id="PS50883"/>
    </source>
</evidence>
<dbReference type="SUPFAM" id="SSF55073">
    <property type="entry name" value="Nucleotide cyclase"/>
    <property type="match status" value="1"/>
</dbReference>
<dbReference type="NCBIfam" id="TIGR00254">
    <property type="entry name" value="GGDEF"/>
    <property type="match status" value="1"/>
</dbReference>
<protein>
    <submittedName>
        <fullName evidence="3">GGDEF and EAL domain-containing protein</fullName>
    </submittedName>
</protein>
<dbReference type="InterPro" id="IPR043128">
    <property type="entry name" value="Rev_trsase/Diguanyl_cyclase"/>
</dbReference>
<dbReference type="InterPro" id="IPR029787">
    <property type="entry name" value="Nucleotide_cyclase"/>
</dbReference>
<dbReference type="Gene3D" id="3.30.70.270">
    <property type="match status" value="1"/>
</dbReference>
<dbReference type="SUPFAM" id="SSF55785">
    <property type="entry name" value="PYP-like sensor domain (PAS domain)"/>
    <property type="match status" value="1"/>
</dbReference>
<feature type="domain" description="EAL" evidence="1">
    <location>
        <begin position="300"/>
        <end position="554"/>
    </location>
</feature>